<dbReference type="GeneID" id="60589049"/>
<proteinExistence type="predicted"/>
<feature type="transmembrane region" description="Helical" evidence="1">
    <location>
        <begin position="165"/>
        <end position="182"/>
    </location>
</feature>
<feature type="transmembrane region" description="Helical" evidence="1">
    <location>
        <begin position="18"/>
        <end position="40"/>
    </location>
</feature>
<evidence type="ECO:0000313" key="3">
    <source>
        <dbReference type="Proteomes" id="UP000595001"/>
    </source>
</evidence>
<dbReference type="EMBL" id="CP065856">
    <property type="protein sequence ID" value="QPV61319.1"/>
    <property type="molecule type" value="Genomic_DNA"/>
</dbReference>
<protein>
    <submittedName>
        <fullName evidence="2">ABC transporter permease subunit</fullName>
    </submittedName>
</protein>
<dbReference type="PANTHER" id="PTHR43471">
    <property type="entry name" value="ABC TRANSPORTER PERMEASE"/>
    <property type="match status" value="1"/>
</dbReference>
<keyword evidence="1" id="KW-0472">Membrane</keyword>
<dbReference type="OrthoDB" id="86287at2157"/>
<accession>A0A7T3KTM4</accession>
<keyword evidence="1" id="KW-0812">Transmembrane</keyword>
<evidence type="ECO:0000256" key="1">
    <source>
        <dbReference type="SAM" id="Phobius"/>
    </source>
</evidence>
<dbReference type="Pfam" id="PF12679">
    <property type="entry name" value="ABC2_membrane_2"/>
    <property type="match status" value="1"/>
</dbReference>
<feature type="transmembrane region" description="Helical" evidence="1">
    <location>
        <begin position="138"/>
        <end position="158"/>
    </location>
</feature>
<sequence length="267" mass="29241">MNALTVARKELVDSRRSALFWVLAAVVALYAVPTTVRFPLRVFGEASLERRTTVLLLTASRAVAFAALLVGSLTVVGERESGSLRVLLGSGARRRDVIVGKTLGRGSLLAGVVVLGLAPLVAATYYRLGAISVPKAVHVTTLTVLLGLAYFGIAVGFSTALSTRLRAVAASFGAFVLFTEFWERLAVRPAYRLVFGREPMDSELQFALTQRPHFQDYVQVVSPSNAYDSANYFYGTLDWFAVGMLLFWFVAPIAASYAYFRRQDIER</sequence>
<name>A0A7T3KTM4_9EURY</name>
<dbReference type="KEGG" id="hlt:I7X12_11110"/>
<feature type="transmembrane region" description="Helical" evidence="1">
    <location>
        <begin position="239"/>
        <end position="260"/>
    </location>
</feature>
<keyword evidence="1" id="KW-1133">Transmembrane helix</keyword>
<gene>
    <name evidence="2" type="ORF">I7X12_11110</name>
</gene>
<feature type="transmembrane region" description="Helical" evidence="1">
    <location>
        <begin position="52"/>
        <end position="76"/>
    </location>
</feature>
<dbReference type="RefSeq" id="WP_198060152.1">
    <property type="nucleotide sequence ID" value="NZ_CP065856.1"/>
</dbReference>
<dbReference type="GO" id="GO:0005886">
    <property type="term" value="C:plasma membrane"/>
    <property type="evidence" value="ECO:0007669"/>
    <property type="project" value="UniProtKB-SubCell"/>
</dbReference>
<reference evidence="2 3" key="1">
    <citation type="submission" date="2020-12" db="EMBL/GenBank/DDBJ databases">
        <title>Halosimplex halophilum sp. nov. and Halosimplex salinum sp. nov., two new members of the genus Halosimplex.</title>
        <authorList>
            <person name="Cui H.L."/>
        </authorList>
    </citation>
    <scope>NUCLEOTIDE SEQUENCE [LARGE SCALE GENOMIC DNA]</scope>
    <source>
        <strain evidence="2 3">YGH94</strain>
    </source>
</reference>
<dbReference type="Proteomes" id="UP000595001">
    <property type="component" value="Chromosome"/>
</dbReference>
<dbReference type="PANTHER" id="PTHR43471:SF1">
    <property type="entry name" value="ABC TRANSPORTER PERMEASE PROTEIN NOSY-RELATED"/>
    <property type="match status" value="1"/>
</dbReference>
<feature type="transmembrane region" description="Helical" evidence="1">
    <location>
        <begin position="103"/>
        <end position="126"/>
    </location>
</feature>
<organism evidence="2 3">
    <name type="scientific">Halosimplex litoreum</name>
    <dbReference type="NCBI Taxonomy" id="1198301"/>
    <lineage>
        <taxon>Archaea</taxon>
        <taxon>Methanobacteriati</taxon>
        <taxon>Methanobacteriota</taxon>
        <taxon>Stenosarchaea group</taxon>
        <taxon>Halobacteria</taxon>
        <taxon>Halobacteriales</taxon>
        <taxon>Haloarculaceae</taxon>
        <taxon>Halosimplex</taxon>
    </lineage>
</organism>
<evidence type="ECO:0000313" key="2">
    <source>
        <dbReference type="EMBL" id="QPV61319.1"/>
    </source>
</evidence>
<dbReference type="AlphaFoldDB" id="A0A7T3KTM4"/>
<dbReference type="GO" id="GO:0140359">
    <property type="term" value="F:ABC-type transporter activity"/>
    <property type="evidence" value="ECO:0007669"/>
    <property type="project" value="InterPro"/>
</dbReference>
<keyword evidence="3" id="KW-1185">Reference proteome</keyword>